<evidence type="ECO:0000256" key="13">
    <source>
        <dbReference type="SAM" id="MobiDB-lite"/>
    </source>
</evidence>
<dbReference type="Pfam" id="PF17834">
    <property type="entry name" value="GHD"/>
    <property type="match status" value="1"/>
</dbReference>
<evidence type="ECO:0000256" key="4">
    <source>
        <dbReference type="ARBA" id="ARBA00012756"/>
    </source>
</evidence>
<evidence type="ECO:0000256" key="7">
    <source>
        <dbReference type="ARBA" id="ARBA00022729"/>
    </source>
</evidence>
<keyword evidence="9" id="KW-0325">Glycoprotein</keyword>
<dbReference type="FunFam" id="2.60.120.260:FF:000050">
    <property type="entry name" value="Beta-galactosidase"/>
    <property type="match status" value="1"/>
</dbReference>
<comment type="similarity">
    <text evidence="3 12">Belongs to the glycosyl hydrolase 35 family.</text>
</comment>
<dbReference type="Pfam" id="PF02140">
    <property type="entry name" value="SUEL_Lectin"/>
    <property type="match status" value="1"/>
</dbReference>
<evidence type="ECO:0000256" key="2">
    <source>
        <dbReference type="ARBA" id="ARBA00004271"/>
    </source>
</evidence>
<dbReference type="Gene3D" id="3.20.20.80">
    <property type="entry name" value="Glycosidases"/>
    <property type="match status" value="1"/>
</dbReference>
<feature type="region of interest" description="Disordered" evidence="13">
    <location>
        <begin position="1"/>
        <end position="27"/>
    </location>
</feature>
<dbReference type="InterPro" id="IPR017853">
    <property type="entry name" value="GH"/>
</dbReference>
<evidence type="ECO:0000256" key="1">
    <source>
        <dbReference type="ARBA" id="ARBA00001412"/>
    </source>
</evidence>
<keyword evidence="10 11" id="KW-0326">Glycosidase</keyword>
<keyword evidence="8 11" id="KW-0378">Hydrolase</keyword>
<evidence type="ECO:0000256" key="9">
    <source>
        <dbReference type="ARBA" id="ARBA00023180"/>
    </source>
</evidence>
<dbReference type="PROSITE" id="PS01182">
    <property type="entry name" value="GLYCOSYL_HYDROL_F35"/>
    <property type="match status" value="1"/>
</dbReference>
<dbReference type="Proteomes" id="UP001634007">
    <property type="component" value="Unassembled WGS sequence"/>
</dbReference>
<accession>A0ABD3JBG2</accession>
<dbReference type="GO" id="GO:0004565">
    <property type="term" value="F:beta-galactosidase activity"/>
    <property type="evidence" value="ECO:0007669"/>
    <property type="project" value="UniProtKB-EC"/>
</dbReference>
<dbReference type="InterPro" id="IPR001944">
    <property type="entry name" value="Glycoside_Hdrlase_35"/>
</dbReference>
<dbReference type="InterPro" id="IPR041392">
    <property type="entry name" value="GHD"/>
</dbReference>
<gene>
    <name evidence="15" type="ORF">ACJRO7_035822</name>
</gene>
<keyword evidence="7" id="KW-0732">Signal</keyword>
<evidence type="ECO:0000259" key="14">
    <source>
        <dbReference type="PROSITE" id="PS50228"/>
    </source>
</evidence>
<comment type="subcellular location">
    <subcellularLocation>
        <location evidence="2">Secreted</location>
        <location evidence="2">Extracellular space</location>
        <location evidence="2">Apoplast</location>
    </subcellularLocation>
</comment>
<proteinExistence type="inferred from homology"/>
<keyword evidence="6" id="KW-0964">Secreted</keyword>
<evidence type="ECO:0000313" key="16">
    <source>
        <dbReference type="Proteomes" id="UP001634007"/>
    </source>
</evidence>
<feature type="domain" description="SUEL-type lectin" evidence="14">
    <location>
        <begin position="785"/>
        <end position="873"/>
    </location>
</feature>
<feature type="compositionally biased region" description="Low complexity" evidence="13">
    <location>
        <begin position="1"/>
        <end position="10"/>
    </location>
</feature>
<dbReference type="Gene3D" id="2.60.120.740">
    <property type="match status" value="1"/>
</dbReference>
<evidence type="ECO:0000256" key="6">
    <source>
        <dbReference type="ARBA" id="ARBA00022525"/>
    </source>
</evidence>
<dbReference type="GO" id="GO:0048046">
    <property type="term" value="C:apoplast"/>
    <property type="evidence" value="ECO:0007669"/>
    <property type="project" value="UniProtKB-SubCell"/>
</dbReference>
<dbReference type="SUPFAM" id="SSF49785">
    <property type="entry name" value="Galactose-binding domain-like"/>
    <property type="match status" value="2"/>
</dbReference>
<dbReference type="InterPro" id="IPR048913">
    <property type="entry name" value="BetaGal_gal-bd"/>
</dbReference>
<dbReference type="CDD" id="cd22842">
    <property type="entry name" value="Gal_Rha_Lectin_BGal"/>
    <property type="match status" value="1"/>
</dbReference>
<evidence type="ECO:0000313" key="15">
    <source>
        <dbReference type="EMBL" id="KAL3723714.1"/>
    </source>
</evidence>
<keyword evidence="5" id="KW-0052">Apoplast</keyword>
<protein>
    <recommendedName>
        <fullName evidence="4 11">Beta-galactosidase</fullName>
        <ecNumber evidence="4 11">3.2.1.23</ecNumber>
    </recommendedName>
</protein>
<dbReference type="EC" id="3.2.1.23" evidence="4 11"/>
<sequence length="888" mass="99246">MPAASSSGSARKSRSFPLAKTRSRKRKPQTFLSKIGSFGNIMQEQKMLKLGQVFLAALLAFISVLSAVADRAPGVTYDARSLIINGSRELLFSGSIHYPRSTPEMWGDILHKAKKGGLNVIQTYVFWNVHEPVQGQYNFNGNYDLVKFIKMISKLGMYATLRVGPFIEAEWNFGGFPYWLREVPNITFRTDNEPFKYHMKKFTKVIIKKMKDEKLFASQGGPIILSQIENEYTNVQLAYKTLGTRYIQWAGKMAVGLKTGVPWVMCMQKDAPDPVINACNGRNCGDTFTGPNSPNKPRLWTENWTAQYRVFGDPPSQRSAEDLAYSVARFFSKNGTLANYYMYYGGTNFGRTPSSFVTTRYYDEAPIDEYGLLREPKWGHLRDLHSALRLCKKALLWGTPTVQNLGEGLEAQVYEKPGTGICAAFLSNNSTRLPRQVMFKGIEYYLPQRSISILADCKTVVYNTGMVVSQHSSRKYHQSEIANKNLRWEMWRDNIPTTSDAPIKSKSPLELMSTTKDTTDYLWYATSIKLYPTDLPFRKDIIPVLQVANLGHLMHAFVNGEYIGSGHGSNIEKSFVLQKPIELKPGLNNISLLSATVGLPDSGAYMEHRFAGVHKVTLKGLNTGTLDLSLNGWAHKVGLDGEKLHVYRQGASHRVQWTKAKKHGQSLTWYKAYFDAPEGNDPVVMQLGTMSKGMAWVNGKSIGRYWSSYLSPLERPSQDVYHVPRAFLKPTDNLLVLLEEIGGNPEGVKILTVSRDVVCSFIHERDPVTVKSWKTNGGLIRTVADDMKPRAHLQCPEDKKIVKVEFASYGNPFGACGSYGVGNCSAAKSQKVVEQRCLGRSKCSVKVERKNFDKAGSLCPDVLKMLAVQVRCGDGKSAPSKAGEGRDS</sequence>
<organism evidence="15 16">
    <name type="scientific">Eucalyptus globulus</name>
    <name type="common">Tasmanian blue gum</name>
    <dbReference type="NCBI Taxonomy" id="34317"/>
    <lineage>
        <taxon>Eukaryota</taxon>
        <taxon>Viridiplantae</taxon>
        <taxon>Streptophyta</taxon>
        <taxon>Embryophyta</taxon>
        <taxon>Tracheophyta</taxon>
        <taxon>Spermatophyta</taxon>
        <taxon>Magnoliopsida</taxon>
        <taxon>eudicotyledons</taxon>
        <taxon>Gunneridae</taxon>
        <taxon>Pentapetalae</taxon>
        <taxon>rosids</taxon>
        <taxon>malvids</taxon>
        <taxon>Myrtales</taxon>
        <taxon>Myrtaceae</taxon>
        <taxon>Myrtoideae</taxon>
        <taxon>Eucalypteae</taxon>
        <taxon>Eucalyptus</taxon>
    </lineage>
</organism>
<dbReference type="InterPro" id="IPR000922">
    <property type="entry name" value="Lectin_gal-bd_dom"/>
</dbReference>
<dbReference type="PROSITE" id="PS50228">
    <property type="entry name" value="SUEL_LECTIN"/>
    <property type="match status" value="1"/>
</dbReference>
<dbReference type="AlphaFoldDB" id="A0ABD3JBG2"/>
<dbReference type="PANTHER" id="PTHR23421">
    <property type="entry name" value="BETA-GALACTOSIDASE RELATED"/>
    <property type="match status" value="1"/>
</dbReference>
<evidence type="ECO:0000256" key="10">
    <source>
        <dbReference type="ARBA" id="ARBA00023295"/>
    </source>
</evidence>
<dbReference type="InterPro" id="IPR008979">
    <property type="entry name" value="Galactose-bd-like_sf"/>
</dbReference>
<evidence type="ECO:0000256" key="3">
    <source>
        <dbReference type="ARBA" id="ARBA00009809"/>
    </source>
</evidence>
<dbReference type="InterPro" id="IPR019801">
    <property type="entry name" value="Glyco_hydro_35_CS"/>
</dbReference>
<dbReference type="Gene3D" id="2.60.120.260">
    <property type="entry name" value="Galactose-binding domain-like"/>
    <property type="match status" value="1"/>
</dbReference>
<dbReference type="Pfam" id="PF01301">
    <property type="entry name" value="Glyco_hydro_35"/>
    <property type="match status" value="1"/>
</dbReference>
<reference evidence="15 16" key="1">
    <citation type="submission" date="2024-11" db="EMBL/GenBank/DDBJ databases">
        <title>Chromosome-level genome assembly of Eucalyptus globulus Labill. provides insights into its genome evolution.</title>
        <authorList>
            <person name="Li X."/>
        </authorList>
    </citation>
    <scope>NUCLEOTIDE SEQUENCE [LARGE SCALE GENOMIC DNA]</scope>
    <source>
        <strain evidence="15">CL2024</strain>
        <tissue evidence="15">Fresh tender leaves</tissue>
    </source>
</reference>
<dbReference type="EMBL" id="JBJKBG010000009">
    <property type="protein sequence ID" value="KAL3723714.1"/>
    <property type="molecule type" value="Genomic_DNA"/>
</dbReference>
<evidence type="ECO:0000256" key="11">
    <source>
        <dbReference type="RuleBase" id="RU000675"/>
    </source>
</evidence>
<evidence type="ECO:0000256" key="12">
    <source>
        <dbReference type="RuleBase" id="RU003679"/>
    </source>
</evidence>
<dbReference type="FunFam" id="3.20.20.80:FF:000006">
    <property type="entry name" value="Beta-galactosidase"/>
    <property type="match status" value="1"/>
</dbReference>
<dbReference type="InterPro" id="IPR031330">
    <property type="entry name" value="Gly_Hdrlase_35_cat"/>
</dbReference>
<name>A0ABD3JBG2_EUCGL</name>
<dbReference type="InterPro" id="IPR043159">
    <property type="entry name" value="Lectin_gal-bd_sf"/>
</dbReference>
<comment type="caution">
    <text evidence="15">The sequence shown here is derived from an EMBL/GenBank/DDBJ whole genome shotgun (WGS) entry which is preliminary data.</text>
</comment>
<dbReference type="PRINTS" id="PR00742">
    <property type="entry name" value="GLHYDRLASE35"/>
</dbReference>
<dbReference type="Pfam" id="PF21467">
    <property type="entry name" value="BetaGal_gal-bd"/>
    <property type="match status" value="1"/>
</dbReference>
<evidence type="ECO:0000256" key="5">
    <source>
        <dbReference type="ARBA" id="ARBA00022523"/>
    </source>
</evidence>
<keyword evidence="16" id="KW-1185">Reference proteome</keyword>
<comment type="catalytic activity">
    <reaction evidence="1 11">
        <text>Hydrolysis of terminal non-reducing beta-D-galactose residues in beta-D-galactosides.</text>
        <dbReference type="EC" id="3.2.1.23"/>
    </reaction>
</comment>
<evidence type="ECO:0000256" key="8">
    <source>
        <dbReference type="ARBA" id="ARBA00022801"/>
    </source>
</evidence>
<dbReference type="SUPFAM" id="SSF51445">
    <property type="entry name" value="(Trans)glycosidases"/>
    <property type="match status" value="1"/>
</dbReference>